<organism evidence="2 3">
    <name type="scientific">Prorocentrum cordatum</name>
    <dbReference type="NCBI Taxonomy" id="2364126"/>
    <lineage>
        <taxon>Eukaryota</taxon>
        <taxon>Sar</taxon>
        <taxon>Alveolata</taxon>
        <taxon>Dinophyceae</taxon>
        <taxon>Prorocentrales</taxon>
        <taxon>Prorocentraceae</taxon>
        <taxon>Prorocentrum</taxon>
    </lineage>
</organism>
<feature type="region of interest" description="Disordered" evidence="1">
    <location>
        <begin position="1"/>
        <end position="20"/>
    </location>
</feature>
<evidence type="ECO:0000256" key="1">
    <source>
        <dbReference type="SAM" id="MobiDB-lite"/>
    </source>
</evidence>
<protein>
    <submittedName>
        <fullName evidence="2">Uncharacterized protein</fullName>
    </submittedName>
</protein>
<comment type="caution">
    <text evidence="2">The sequence shown here is derived from an EMBL/GenBank/DDBJ whole genome shotgun (WGS) entry which is preliminary data.</text>
</comment>
<dbReference type="EMBL" id="CAUYUJ010015288">
    <property type="protein sequence ID" value="CAK0852029.1"/>
    <property type="molecule type" value="Genomic_DNA"/>
</dbReference>
<dbReference type="Proteomes" id="UP001189429">
    <property type="component" value="Unassembled WGS sequence"/>
</dbReference>
<accession>A0ABN9U0M8</accession>
<feature type="region of interest" description="Disordered" evidence="1">
    <location>
        <begin position="68"/>
        <end position="126"/>
    </location>
</feature>
<evidence type="ECO:0000313" key="3">
    <source>
        <dbReference type="Proteomes" id="UP001189429"/>
    </source>
</evidence>
<sequence length="126" mass="13424">MRPKLDVRVDSTTSRARDARRSAHIVHVRWYTSDEKIPSGAPDPPRALLAWRASGARGAPPAAHRLLQGARRPGSRRARASRGAAERVGDGGRGAARPLRRMLPGGACSARLGRARPPTGGILDGK</sequence>
<evidence type="ECO:0000313" key="2">
    <source>
        <dbReference type="EMBL" id="CAK0852029.1"/>
    </source>
</evidence>
<gene>
    <name evidence="2" type="ORF">PCOR1329_LOCUS44008</name>
</gene>
<proteinExistence type="predicted"/>
<name>A0ABN9U0M8_9DINO</name>
<reference evidence="2" key="1">
    <citation type="submission" date="2023-10" db="EMBL/GenBank/DDBJ databases">
        <authorList>
            <person name="Chen Y."/>
            <person name="Shah S."/>
            <person name="Dougan E. K."/>
            <person name="Thang M."/>
            <person name="Chan C."/>
        </authorList>
    </citation>
    <scope>NUCLEOTIDE SEQUENCE [LARGE SCALE GENOMIC DNA]</scope>
</reference>
<keyword evidence="3" id="KW-1185">Reference proteome</keyword>